<feature type="compositionally biased region" description="Low complexity" evidence="5">
    <location>
        <begin position="289"/>
        <end position="300"/>
    </location>
</feature>
<dbReference type="SMART" id="SM00321">
    <property type="entry name" value="WSC"/>
    <property type="match status" value="1"/>
</dbReference>
<keyword evidence="9" id="KW-1185">Reference proteome</keyword>
<comment type="caution">
    <text evidence="8">The sequence shown here is derived from an EMBL/GenBank/DDBJ whole genome shotgun (WGS) entry which is preliminary data.</text>
</comment>
<dbReference type="PROSITE" id="PS51212">
    <property type="entry name" value="WSC"/>
    <property type="match status" value="1"/>
</dbReference>
<evidence type="ECO:0000256" key="2">
    <source>
        <dbReference type="ARBA" id="ARBA00022692"/>
    </source>
</evidence>
<dbReference type="PANTHER" id="PTHR15549">
    <property type="entry name" value="PAIRED IMMUNOGLOBULIN-LIKE TYPE 2 RECEPTOR"/>
    <property type="match status" value="1"/>
</dbReference>
<accession>A0A9P1M5R9</accession>
<feature type="transmembrane region" description="Helical" evidence="6">
    <location>
        <begin position="200"/>
        <end position="228"/>
    </location>
</feature>
<dbReference type="AlphaFoldDB" id="A0A9P1M5R9"/>
<feature type="compositionally biased region" description="Low complexity" evidence="5">
    <location>
        <begin position="51"/>
        <end position="69"/>
    </location>
</feature>
<feature type="region of interest" description="Disordered" evidence="5">
    <location>
        <begin position="170"/>
        <end position="196"/>
    </location>
</feature>
<evidence type="ECO:0000256" key="1">
    <source>
        <dbReference type="ARBA" id="ARBA00004167"/>
    </source>
</evidence>
<evidence type="ECO:0000313" key="9">
    <source>
        <dbReference type="Proteomes" id="UP000838763"/>
    </source>
</evidence>
<protein>
    <recommendedName>
        <fullName evidence="7">WSC domain-containing protein</fullName>
    </recommendedName>
</protein>
<reference evidence="8" key="1">
    <citation type="submission" date="2022-11" db="EMBL/GenBank/DDBJ databases">
        <authorList>
            <person name="Scott C."/>
            <person name="Bruce N."/>
        </authorList>
    </citation>
    <scope>NUCLEOTIDE SEQUENCE</scope>
</reference>
<keyword evidence="4 6" id="KW-0472">Membrane</keyword>
<gene>
    <name evidence="8" type="ORF">PPNO1_LOCUS317</name>
</gene>
<evidence type="ECO:0000313" key="8">
    <source>
        <dbReference type="EMBL" id="CAI4210516.1"/>
    </source>
</evidence>
<comment type="subcellular location">
    <subcellularLocation>
        <location evidence="1">Membrane</location>
        <topology evidence="1">Single-pass membrane protein</topology>
    </subcellularLocation>
</comment>
<proteinExistence type="predicted"/>
<feature type="region of interest" description="Disordered" evidence="5">
    <location>
        <begin position="43"/>
        <end position="74"/>
    </location>
</feature>
<dbReference type="OrthoDB" id="5985073at2759"/>
<dbReference type="GO" id="GO:0016020">
    <property type="term" value="C:membrane"/>
    <property type="evidence" value="ECO:0007669"/>
    <property type="project" value="UniProtKB-SubCell"/>
</dbReference>
<sequence length="312" mass="32891">MARLPAPRHLPNPRYSCSVATQDRAPAAVTPIMDAEAAAAVLIPRQDAEESTPSSSRSSRSTTSRTSTTTPPPVRVTVADYSYLGCFQDGSNHILTVKSQFDTGMTPELCRNLCLVAECGIFGLKDQYSCLCGREVEPFAVSAPESECLEKCRGNTAVAWRGTHGGRKLGQRLGGRLFPDSNDDGSGSGSNNDGKKGGGLASGAVAGIAIGCILIGALLAGGIGFFLFRRRRNAKNEASGYPTAIPPASSSSPPASGMAGSSLAGPKSQHPEMAYASSDVGERATSEYQQQQQQQQQLQQPTYQYAPRVCLR</sequence>
<dbReference type="Proteomes" id="UP000838763">
    <property type="component" value="Unassembled WGS sequence"/>
</dbReference>
<dbReference type="EMBL" id="CALLCH030000001">
    <property type="protein sequence ID" value="CAI4210516.1"/>
    <property type="molecule type" value="Genomic_DNA"/>
</dbReference>
<keyword evidence="3 6" id="KW-1133">Transmembrane helix</keyword>
<keyword evidence="2 6" id="KW-0812">Transmembrane</keyword>
<feature type="compositionally biased region" description="Low complexity" evidence="5">
    <location>
        <begin position="246"/>
        <end position="266"/>
    </location>
</feature>
<evidence type="ECO:0000256" key="5">
    <source>
        <dbReference type="SAM" id="MobiDB-lite"/>
    </source>
</evidence>
<dbReference type="InterPro" id="IPR051694">
    <property type="entry name" value="Immunoregulatory_rcpt-like"/>
</dbReference>
<dbReference type="GO" id="GO:0071944">
    <property type="term" value="C:cell periphery"/>
    <property type="evidence" value="ECO:0007669"/>
    <property type="project" value="UniProtKB-ARBA"/>
</dbReference>
<name>A0A9P1M5R9_9PEZI</name>
<dbReference type="InterPro" id="IPR002889">
    <property type="entry name" value="WSC_carb-bd"/>
</dbReference>
<evidence type="ECO:0000256" key="4">
    <source>
        <dbReference type="ARBA" id="ARBA00023136"/>
    </source>
</evidence>
<evidence type="ECO:0000256" key="6">
    <source>
        <dbReference type="SAM" id="Phobius"/>
    </source>
</evidence>
<dbReference type="PANTHER" id="PTHR15549:SF26">
    <property type="entry name" value="AXIAL BUDDING PATTERN PROTEIN 2-RELATED"/>
    <property type="match status" value="1"/>
</dbReference>
<feature type="domain" description="WSC" evidence="7">
    <location>
        <begin position="80"/>
        <end position="183"/>
    </location>
</feature>
<evidence type="ECO:0000256" key="3">
    <source>
        <dbReference type="ARBA" id="ARBA00022989"/>
    </source>
</evidence>
<feature type="region of interest" description="Disordered" evidence="5">
    <location>
        <begin position="237"/>
        <end position="301"/>
    </location>
</feature>
<dbReference type="CDD" id="cd12087">
    <property type="entry name" value="TM_EGFR-like"/>
    <property type="match status" value="1"/>
</dbReference>
<dbReference type="Pfam" id="PF01822">
    <property type="entry name" value="WSC"/>
    <property type="match status" value="1"/>
</dbReference>
<organism evidence="8 9">
    <name type="scientific">Parascedosporium putredinis</name>
    <dbReference type="NCBI Taxonomy" id="1442378"/>
    <lineage>
        <taxon>Eukaryota</taxon>
        <taxon>Fungi</taxon>
        <taxon>Dikarya</taxon>
        <taxon>Ascomycota</taxon>
        <taxon>Pezizomycotina</taxon>
        <taxon>Sordariomycetes</taxon>
        <taxon>Hypocreomycetidae</taxon>
        <taxon>Microascales</taxon>
        <taxon>Microascaceae</taxon>
        <taxon>Parascedosporium</taxon>
    </lineage>
</organism>
<evidence type="ECO:0000259" key="7">
    <source>
        <dbReference type="PROSITE" id="PS51212"/>
    </source>
</evidence>